<dbReference type="Proteomes" id="UP000245202">
    <property type="component" value="Unassembled WGS sequence"/>
</dbReference>
<reference evidence="2 3" key="1">
    <citation type="submission" date="2017-08" db="EMBL/GenBank/DDBJ databases">
        <title>Substantial Increase in Enzyme Production by Combined Drug-Resistance Mutations in Paenibacillus agaridevorans.</title>
        <authorList>
            <person name="Tanaka Y."/>
            <person name="Funane K."/>
            <person name="Hosaka T."/>
            <person name="Shiwa Y."/>
            <person name="Fujita N."/>
            <person name="Miyazaki T."/>
            <person name="Yoshikawa H."/>
            <person name="Murakami K."/>
            <person name="Kasahara K."/>
            <person name="Inaoka T."/>
            <person name="Hiraga Y."/>
            <person name="Ochi K."/>
        </authorList>
    </citation>
    <scope>NUCLEOTIDE SEQUENCE [LARGE SCALE GENOMIC DNA]</scope>
    <source>
        <strain evidence="2 3">T-3040</strain>
    </source>
</reference>
<accession>A0A2R5EW21</accession>
<feature type="chain" id="PRO_5039252693" description="Lipoprotein" evidence="1">
    <location>
        <begin position="18"/>
        <end position="146"/>
    </location>
</feature>
<keyword evidence="3" id="KW-1185">Reference proteome</keyword>
<dbReference type="EMBL" id="BDQX01000098">
    <property type="protein sequence ID" value="GBG07601.1"/>
    <property type="molecule type" value="Genomic_DNA"/>
</dbReference>
<name>A0A2R5EW21_9BACL</name>
<dbReference type="AlphaFoldDB" id="A0A2R5EW21"/>
<protein>
    <recommendedName>
        <fullName evidence="4">Lipoprotein</fullName>
    </recommendedName>
</protein>
<dbReference type="PROSITE" id="PS51257">
    <property type="entry name" value="PROKAR_LIPOPROTEIN"/>
    <property type="match status" value="1"/>
</dbReference>
<feature type="signal peptide" evidence="1">
    <location>
        <begin position="1"/>
        <end position="17"/>
    </location>
</feature>
<evidence type="ECO:0000313" key="3">
    <source>
        <dbReference type="Proteomes" id="UP000245202"/>
    </source>
</evidence>
<comment type="caution">
    <text evidence="2">The sequence shown here is derived from an EMBL/GenBank/DDBJ whole genome shotgun (WGS) entry which is preliminary data.</text>
</comment>
<keyword evidence="1" id="KW-0732">Signal</keyword>
<dbReference type="RefSeq" id="WP_108992631.1">
    <property type="nucleotide sequence ID" value="NZ_BDQX01000098.1"/>
</dbReference>
<evidence type="ECO:0000313" key="2">
    <source>
        <dbReference type="EMBL" id="GBG07601.1"/>
    </source>
</evidence>
<evidence type="ECO:0008006" key="4">
    <source>
        <dbReference type="Google" id="ProtNLM"/>
    </source>
</evidence>
<dbReference type="InterPro" id="IPR045956">
    <property type="entry name" value="DUF6376"/>
</dbReference>
<evidence type="ECO:0000256" key="1">
    <source>
        <dbReference type="SAM" id="SignalP"/>
    </source>
</evidence>
<gene>
    <name evidence="2" type="ORF">PAT3040_02157</name>
</gene>
<proteinExistence type="predicted"/>
<sequence>MRAKGLAVILAVTLLLAQGCGMLDGIGQTVNFATETTTYMNELKTFGEDMNGLAEKAVADIDARTDLKARIVELKDQVVAYGNLTVPDYAKDLHASIAQYNDTLQQGLDQALTNIEQGRAAFDATGIPDTIGKVNELLTQLNGLAP</sequence>
<dbReference type="Pfam" id="PF19903">
    <property type="entry name" value="DUF6376"/>
    <property type="match status" value="1"/>
</dbReference>
<organism evidence="2 3">
    <name type="scientific">Paenibacillus agaridevorans</name>
    <dbReference type="NCBI Taxonomy" id="171404"/>
    <lineage>
        <taxon>Bacteria</taxon>
        <taxon>Bacillati</taxon>
        <taxon>Bacillota</taxon>
        <taxon>Bacilli</taxon>
        <taxon>Bacillales</taxon>
        <taxon>Paenibacillaceae</taxon>
        <taxon>Paenibacillus</taxon>
    </lineage>
</organism>